<evidence type="ECO:0000313" key="3">
    <source>
        <dbReference type="Proteomes" id="UP001642409"/>
    </source>
</evidence>
<dbReference type="EMBL" id="CATOUU010000998">
    <property type="protein sequence ID" value="CAI9965988.1"/>
    <property type="molecule type" value="Genomic_DNA"/>
</dbReference>
<name>A0AA86R4H7_9EUKA</name>
<reference evidence="1" key="1">
    <citation type="submission" date="2023-06" db="EMBL/GenBank/DDBJ databases">
        <authorList>
            <person name="Kurt Z."/>
        </authorList>
    </citation>
    <scope>NUCLEOTIDE SEQUENCE</scope>
</reference>
<comment type="caution">
    <text evidence="1">The sequence shown here is derived from an EMBL/GenBank/DDBJ whole genome shotgun (WGS) entry which is preliminary data.</text>
</comment>
<sequence>MNELLHKNKLYPEIDLYLCTNNDNIELIYHDQIYKITIQHQYTNEQRYKEILYTKLYSISICKCKIYVSYHENIYEYNQKGLQQLCKIPIIQFTDSYSLYSRMFSFNDELYVHDNQKSLFILHNNKMKLVKECRGHFFQFCNNIIVFDQKQQEISFLRNDLSYSLLCKTEDAEYISIAQGGLFVVHSSNCDKVYVVDMINKRVVVNSDISLKHKYGPSPSIFQHLVQGSSGIQLCDQKLIELFGDQFPEQISNTFSEYVYSFGEQYRQNLCQILSNAKIIIPKQLQTYSTLYQSVLTKLQSPDIGSLKFWQLRHLICLKPNVYFVFEDNCLYFIQSDLKILREFVQRDEYGSIASKSYSGNLIEMQQYSKMQGCTSHLYSSILCNGYIYFLLAYTKIVRVDPISLKIVELSRLYLWDSQQTFDTQDYARIFTLNGTIYIRSDSSIYKIVGEDRKDMLFVKRKFGQFYQFCDNVFVFNIFNQQISKLDSELNFNLVAQTKDAYWVSFAHGLLVVHTEKCEHVWVVNMSNSKVRIFKNGAPLHYNRIQDQITIGRFGLQLKMFEKENEELNSYYQKFINQQEQQYSEFKTFVDNLSFDYLQQNRIQSVKENIQTMNKNIEIITKMVENKQQSVTDNITKLSELISTLCLKFEQIASSADQ</sequence>
<accession>A0AA86R4H7</accession>
<evidence type="ECO:0000313" key="1">
    <source>
        <dbReference type="EMBL" id="CAI9965988.1"/>
    </source>
</evidence>
<dbReference type="Proteomes" id="UP001642409">
    <property type="component" value="Unassembled WGS sequence"/>
</dbReference>
<reference evidence="2 3" key="2">
    <citation type="submission" date="2024-07" db="EMBL/GenBank/DDBJ databases">
        <authorList>
            <person name="Akdeniz Z."/>
        </authorList>
    </citation>
    <scope>NUCLEOTIDE SEQUENCE [LARGE SCALE GENOMIC DNA]</scope>
</reference>
<dbReference type="AlphaFoldDB" id="A0AA86R4H7"/>
<organism evidence="1">
    <name type="scientific">Hexamita inflata</name>
    <dbReference type="NCBI Taxonomy" id="28002"/>
    <lineage>
        <taxon>Eukaryota</taxon>
        <taxon>Metamonada</taxon>
        <taxon>Diplomonadida</taxon>
        <taxon>Hexamitidae</taxon>
        <taxon>Hexamitinae</taxon>
        <taxon>Hexamita</taxon>
    </lineage>
</organism>
<evidence type="ECO:0000313" key="2">
    <source>
        <dbReference type="EMBL" id="CAL6009141.1"/>
    </source>
</evidence>
<protein>
    <submittedName>
        <fullName evidence="1">Uncharacterized protein</fullName>
    </submittedName>
</protein>
<dbReference type="EMBL" id="CAXDID020000059">
    <property type="protein sequence ID" value="CAL6009141.1"/>
    <property type="molecule type" value="Genomic_DNA"/>
</dbReference>
<keyword evidence="3" id="KW-1185">Reference proteome</keyword>
<proteinExistence type="predicted"/>
<gene>
    <name evidence="2" type="ORF">HINF_LOCUS21454</name>
    <name evidence="1" type="ORF">HINF_LOCUS53633</name>
</gene>